<dbReference type="SMART" id="SM00283">
    <property type="entry name" value="MA"/>
    <property type="match status" value="1"/>
</dbReference>
<keyword evidence="5" id="KW-0812">Transmembrane</keyword>
<name>A0ABY0IMB6_9RHOO</name>
<gene>
    <name evidence="7" type="ORF">EV678_3057</name>
</gene>
<feature type="transmembrane region" description="Helical" evidence="5">
    <location>
        <begin position="12"/>
        <end position="29"/>
    </location>
</feature>
<comment type="caution">
    <text evidence="7">The sequence shown here is derived from an EMBL/GenBank/DDBJ whole genome shotgun (WGS) entry which is preliminary data.</text>
</comment>
<dbReference type="SUPFAM" id="SSF58104">
    <property type="entry name" value="Methyl-accepting chemotaxis protein (MCP) signaling domain"/>
    <property type="match status" value="1"/>
</dbReference>
<dbReference type="Pfam" id="PF00015">
    <property type="entry name" value="MCPsignal"/>
    <property type="match status" value="1"/>
</dbReference>
<dbReference type="Proteomes" id="UP000292136">
    <property type="component" value="Unassembled WGS sequence"/>
</dbReference>
<feature type="domain" description="Methyl-accepting transducer" evidence="6">
    <location>
        <begin position="149"/>
        <end position="274"/>
    </location>
</feature>
<feature type="transmembrane region" description="Helical" evidence="5">
    <location>
        <begin position="49"/>
        <end position="71"/>
    </location>
</feature>
<evidence type="ECO:0000256" key="3">
    <source>
        <dbReference type="PROSITE-ProRule" id="PRU00284"/>
    </source>
</evidence>
<evidence type="ECO:0000256" key="5">
    <source>
        <dbReference type="SAM" id="Phobius"/>
    </source>
</evidence>
<keyword evidence="5" id="KW-1133">Transmembrane helix</keyword>
<dbReference type="InterPro" id="IPR004089">
    <property type="entry name" value="MCPsignal_dom"/>
</dbReference>
<dbReference type="EMBL" id="SHKM01000003">
    <property type="protein sequence ID" value="RZT75870.1"/>
    <property type="molecule type" value="Genomic_DNA"/>
</dbReference>
<dbReference type="PANTHER" id="PTHR32089:SF112">
    <property type="entry name" value="LYSOZYME-LIKE PROTEIN-RELATED"/>
    <property type="match status" value="1"/>
</dbReference>
<reference evidence="7 8" key="1">
    <citation type="submission" date="2019-02" db="EMBL/GenBank/DDBJ databases">
        <title>Genomic Encyclopedia of Type Strains, Phase IV (KMG-IV): sequencing the most valuable type-strain genomes for metagenomic binning, comparative biology and taxonomic classification.</title>
        <authorList>
            <person name="Goeker M."/>
        </authorList>
    </citation>
    <scope>NUCLEOTIDE SEQUENCE [LARGE SCALE GENOMIC DNA]</scope>
    <source>
        <strain evidence="7 8">DSM 21223</strain>
    </source>
</reference>
<dbReference type="PANTHER" id="PTHR32089">
    <property type="entry name" value="METHYL-ACCEPTING CHEMOTAXIS PROTEIN MCPB"/>
    <property type="match status" value="1"/>
</dbReference>
<accession>A0ABY0IMB6</accession>
<evidence type="ECO:0000256" key="1">
    <source>
        <dbReference type="ARBA" id="ARBA00023224"/>
    </source>
</evidence>
<evidence type="ECO:0000259" key="6">
    <source>
        <dbReference type="PROSITE" id="PS50111"/>
    </source>
</evidence>
<dbReference type="InterPro" id="IPR004090">
    <property type="entry name" value="Chemotax_Me-accpt_rcpt"/>
</dbReference>
<sequence>MDFGLLLRRASLVFAIVAIGAGLMVYFLHDWFHSDFLNSFDVAQPLGDAIGTVIIVVVAYLAQRLVSIAFYRDMMFGLARNQEVFASTNTNYQAVAEEVAEELAAVPAFNEVLQGQLHSVIQATEEAAYQITERLQAVDGVVTHLNEFVSTSSTESSQMVNESESRIADNQKLIVEMGLYIENRIQEAQADQERVAQVVAEARSLESLTKLIKGIASQTNLLALNAAIEAARAGEAGRGFAVVADEVRKLSSETEAAVTQINQGIVGVASTIEQQFQDKLSHSNLDRERAALQQFATQLTTLGHSYEQVMQHQSTVIATVQSSSQELAAMFMDAVASVQFQDVTRQQIETTIEALSRLQQHAATLSERLRQAENPNFQYQPLSEHLDQLYSRYVMKQQRTTHKQALHQSAPGGEPDLPQVELF</sequence>
<dbReference type="PRINTS" id="PR00260">
    <property type="entry name" value="CHEMTRNSDUCR"/>
</dbReference>
<keyword evidence="1 3" id="KW-0807">Transducer</keyword>
<evidence type="ECO:0000256" key="2">
    <source>
        <dbReference type="ARBA" id="ARBA00029447"/>
    </source>
</evidence>
<comment type="similarity">
    <text evidence="2">Belongs to the methyl-accepting chemotaxis (MCP) protein family.</text>
</comment>
<protein>
    <submittedName>
        <fullName evidence="7">Methyl-accepting chemotaxis protein</fullName>
    </submittedName>
</protein>
<evidence type="ECO:0000313" key="7">
    <source>
        <dbReference type="EMBL" id="RZT75870.1"/>
    </source>
</evidence>
<dbReference type="RefSeq" id="WP_130460128.1">
    <property type="nucleotide sequence ID" value="NZ_SHKM01000003.1"/>
</dbReference>
<evidence type="ECO:0000256" key="4">
    <source>
        <dbReference type="SAM" id="MobiDB-lite"/>
    </source>
</evidence>
<organism evidence="7 8">
    <name type="scientific">Azospira oryzae</name>
    <dbReference type="NCBI Taxonomy" id="146939"/>
    <lineage>
        <taxon>Bacteria</taxon>
        <taxon>Pseudomonadati</taxon>
        <taxon>Pseudomonadota</taxon>
        <taxon>Betaproteobacteria</taxon>
        <taxon>Rhodocyclales</taxon>
        <taxon>Rhodocyclaceae</taxon>
        <taxon>Azospira</taxon>
    </lineage>
</organism>
<dbReference type="PROSITE" id="PS50111">
    <property type="entry name" value="CHEMOTAXIS_TRANSDUC_2"/>
    <property type="match status" value="1"/>
</dbReference>
<proteinExistence type="inferred from homology"/>
<dbReference type="Gene3D" id="1.10.287.950">
    <property type="entry name" value="Methyl-accepting chemotaxis protein"/>
    <property type="match status" value="1"/>
</dbReference>
<keyword evidence="5" id="KW-0472">Membrane</keyword>
<feature type="region of interest" description="Disordered" evidence="4">
    <location>
        <begin position="400"/>
        <end position="423"/>
    </location>
</feature>
<keyword evidence="8" id="KW-1185">Reference proteome</keyword>
<evidence type="ECO:0000313" key="8">
    <source>
        <dbReference type="Proteomes" id="UP000292136"/>
    </source>
</evidence>